<accession>A0AA88DVT8</accession>
<sequence length="136" mass="15876">MFSNLGGVDVIRLSEYFTYLSLSLPPVFLSHLVASKVRQAFVVALRQHRPHQFARKASMYKTYKQLRITAGISTTRHRNSLLNNPSDSDVLRWKRKFCKLLVLQCLLPNLPVWLPRKFGKTKRSFFPLLVFLRMLV</sequence>
<organism evidence="1 2">
    <name type="scientific">Ficus carica</name>
    <name type="common">Common fig</name>
    <dbReference type="NCBI Taxonomy" id="3494"/>
    <lineage>
        <taxon>Eukaryota</taxon>
        <taxon>Viridiplantae</taxon>
        <taxon>Streptophyta</taxon>
        <taxon>Embryophyta</taxon>
        <taxon>Tracheophyta</taxon>
        <taxon>Spermatophyta</taxon>
        <taxon>Magnoliopsida</taxon>
        <taxon>eudicotyledons</taxon>
        <taxon>Gunneridae</taxon>
        <taxon>Pentapetalae</taxon>
        <taxon>rosids</taxon>
        <taxon>fabids</taxon>
        <taxon>Rosales</taxon>
        <taxon>Moraceae</taxon>
        <taxon>Ficeae</taxon>
        <taxon>Ficus</taxon>
    </lineage>
</organism>
<protein>
    <submittedName>
        <fullName evidence="1">Uncharacterized protein</fullName>
    </submittedName>
</protein>
<keyword evidence="2" id="KW-1185">Reference proteome</keyword>
<proteinExistence type="predicted"/>
<dbReference type="Proteomes" id="UP001187192">
    <property type="component" value="Unassembled WGS sequence"/>
</dbReference>
<gene>
    <name evidence="1" type="ORF">TIFTF001_031134</name>
</gene>
<name>A0AA88DVT8_FICCA</name>
<evidence type="ECO:0000313" key="2">
    <source>
        <dbReference type="Proteomes" id="UP001187192"/>
    </source>
</evidence>
<reference evidence="1" key="1">
    <citation type="submission" date="2023-07" db="EMBL/GenBank/DDBJ databases">
        <title>draft genome sequence of fig (Ficus carica).</title>
        <authorList>
            <person name="Takahashi T."/>
            <person name="Nishimura K."/>
        </authorList>
    </citation>
    <scope>NUCLEOTIDE SEQUENCE</scope>
</reference>
<comment type="caution">
    <text evidence="1">The sequence shown here is derived from an EMBL/GenBank/DDBJ whole genome shotgun (WGS) entry which is preliminary data.</text>
</comment>
<dbReference type="AlphaFoldDB" id="A0AA88DVT8"/>
<evidence type="ECO:0000313" key="1">
    <source>
        <dbReference type="EMBL" id="GMN62050.1"/>
    </source>
</evidence>
<dbReference type="EMBL" id="BTGU01000122">
    <property type="protein sequence ID" value="GMN62050.1"/>
    <property type="molecule type" value="Genomic_DNA"/>
</dbReference>